<sequence>MSDPQAQSAAPRDSEIAQSDLVLGDASQSLPRHEEQTQSQPETAPSSSTETPASLPPTCSNCTTPITSEKSKPCPRCHTTLYCSRDCLKADFKKHKKGCAELAQKYAENADVKMATTRVPPRDSRRGGLQKWQFDT</sequence>
<dbReference type="Proteomes" id="UP000799757">
    <property type="component" value="Unassembled WGS sequence"/>
</dbReference>
<organism evidence="7 8">
    <name type="scientific">Melanomma pulvis-pyrius CBS 109.77</name>
    <dbReference type="NCBI Taxonomy" id="1314802"/>
    <lineage>
        <taxon>Eukaryota</taxon>
        <taxon>Fungi</taxon>
        <taxon>Dikarya</taxon>
        <taxon>Ascomycota</taxon>
        <taxon>Pezizomycotina</taxon>
        <taxon>Dothideomycetes</taxon>
        <taxon>Pleosporomycetidae</taxon>
        <taxon>Pleosporales</taxon>
        <taxon>Melanommataceae</taxon>
        <taxon>Melanomma</taxon>
    </lineage>
</organism>
<feature type="region of interest" description="Disordered" evidence="5">
    <location>
        <begin position="1"/>
        <end position="59"/>
    </location>
</feature>
<keyword evidence="8" id="KW-1185">Reference proteome</keyword>
<dbReference type="PROSITE" id="PS01360">
    <property type="entry name" value="ZF_MYND_1"/>
    <property type="match status" value="1"/>
</dbReference>
<protein>
    <recommendedName>
        <fullName evidence="6">MYND-type domain-containing protein</fullName>
    </recommendedName>
</protein>
<keyword evidence="3" id="KW-0862">Zinc</keyword>
<evidence type="ECO:0000256" key="2">
    <source>
        <dbReference type="ARBA" id="ARBA00022771"/>
    </source>
</evidence>
<dbReference type="PROSITE" id="PS50865">
    <property type="entry name" value="ZF_MYND_2"/>
    <property type="match status" value="1"/>
</dbReference>
<keyword evidence="1" id="KW-0479">Metal-binding</keyword>
<gene>
    <name evidence="7" type="ORF">K505DRAFT_94357</name>
</gene>
<name>A0A6A6XQV5_9PLEO</name>
<reference evidence="7" key="1">
    <citation type="journal article" date="2020" name="Stud. Mycol.">
        <title>101 Dothideomycetes genomes: a test case for predicting lifestyles and emergence of pathogens.</title>
        <authorList>
            <person name="Haridas S."/>
            <person name="Albert R."/>
            <person name="Binder M."/>
            <person name="Bloem J."/>
            <person name="Labutti K."/>
            <person name="Salamov A."/>
            <person name="Andreopoulos B."/>
            <person name="Baker S."/>
            <person name="Barry K."/>
            <person name="Bills G."/>
            <person name="Bluhm B."/>
            <person name="Cannon C."/>
            <person name="Castanera R."/>
            <person name="Culley D."/>
            <person name="Daum C."/>
            <person name="Ezra D."/>
            <person name="Gonzalez J."/>
            <person name="Henrissat B."/>
            <person name="Kuo A."/>
            <person name="Liang C."/>
            <person name="Lipzen A."/>
            <person name="Lutzoni F."/>
            <person name="Magnuson J."/>
            <person name="Mondo S."/>
            <person name="Nolan M."/>
            <person name="Ohm R."/>
            <person name="Pangilinan J."/>
            <person name="Park H.-J."/>
            <person name="Ramirez L."/>
            <person name="Alfaro M."/>
            <person name="Sun H."/>
            <person name="Tritt A."/>
            <person name="Yoshinaga Y."/>
            <person name="Zwiers L.-H."/>
            <person name="Turgeon B."/>
            <person name="Goodwin S."/>
            <person name="Spatafora J."/>
            <person name="Crous P."/>
            <person name="Grigoriev I."/>
        </authorList>
    </citation>
    <scope>NUCLEOTIDE SEQUENCE</scope>
    <source>
        <strain evidence="7">CBS 109.77</strain>
    </source>
</reference>
<evidence type="ECO:0000256" key="5">
    <source>
        <dbReference type="SAM" id="MobiDB-lite"/>
    </source>
</evidence>
<dbReference type="InterPro" id="IPR002893">
    <property type="entry name" value="Znf_MYND"/>
</dbReference>
<feature type="compositionally biased region" description="Low complexity" evidence="5">
    <location>
        <begin position="37"/>
        <end position="58"/>
    </location>
</feature>
<evidence type="ECO:0000256" key="1">
    <source>
        <dbReference type="ARBA" id="ARBA00022723"/>
    </source>
</evidence>
<evidence type="ECO:0000256" key="4">
    <source>
        <dbReference type="PROSITE-ProRule" id="PRU00134"/>
    </source>
</evidence>
<dbReference type="EMBL" id="MU001777">
    <property type="protein sequence ID" value="KAF2798739.1"/>
    <property type="molecule type" value="Genomic_DNA"/>
</dbReference>
<proteinExistence type="predicted"/>
<feature type="domain" description="MYND-type" evidence="6">
    <location>
        <begin position="59"/>
        <end position="99"/>
    </location>
</feature>
<evidence type="ECO:0000313" key="7">
    <source>
        <dbReference type="EMBL" id="KAF2798739.1"/>
    </source>
</evidence>
<dbReference type="AlphaFoldDB" id="A0A6A6XQV5"/>
<evidence type="ECO:0000259" key="6">
    <source>
        <dbReference type="PROSITE" id="PS50865"/>
    </source>
</evidence>
<evidence type="ECO:0000256" key="3">
    <source>
        <dbReference type="ARBA" id="ARBA00022833"/>
    </source>
</evidence>
<dbReference type="Pfam" id="PF01753">
    <property type="entry name" value="zf-MYND"/>
    <property type="match status" value="1"/>
</dbReference>
<keyword evidence="2 4" id="KW-0863">Zinc-finger</keyword>
<dbReference type="Gene3D" id="6.10.140.2220">
    <property type="match status" value="1"/>
</dbReference>
<evidence type="ECO:0000313" key="8">
    <source>
        <dbReference type="Proteomes" id="UP000799757"/>
    </source>
</evidence>
<feature type="region of interest" description="Disordered" evidence="5">
    <location>
        <begin position="115"/>
        <end position="136"/>
    </location>
</feature>
<dbReference type="SUPFAM" id="SSF144232">
    <property type="entry name" value="HIT/MYND zinc finger-like"/>
    <property type="match status" value="1"/>
</dbReference>
<dbReference type="GO" id="GO:0008270">
    <property type="term" value="F:zinc ion binding"/>
    <property type="evidence" value="ECO:0007669"/>
    <property type="project" value="UniProtKB-KW"/>
</dbReference>
<accession>A0A6A6XQV5</accession>
<dbReference type="OrthoDB" id="341421at2759"/>